<dbReference type="STRING" id="1121863.GCA_000621185_01851"/>
<dbReference type="PANTHER" id="PTHR32309">
    <property type="entry name" value="TYROSINE-PROTEIN KINASE"/>
    <property type="match status" value="1"/>
</dbReference>
<gene>
    <name evidence="3" type="ORF">ACH50_08110</name>
</gene>
<dbReference type="AlphaFoldDB" id="A0A0J8VQI7"/>
<sequence length="383" mass="43180">MRIKKLTASLAGLFKKGLSAIFAVLQHYTGRVIILIPMVLLLLYLVIFSQPRYLSESKVAIKRASDIDNASLNIGLLMGASNPSSSEDALYLKEYLHSPDMLSTLDKQLDFKKAFGESGLDFFYHLSRNATAEEFLDYYRHRITINFNNKNGLLTIQTQGFTPEFALRFNQAALKEAERFINELSHRIARDQQRFSEEELARASERLNRSKGALLAYQNSNNVLDPQATALAANTLVNNLTEQKIKLETELRNLLTYLREDAPQVVTAKNALASVEAQIAKEQRNITAPEGDKLNRMAADFDELKSKVAFDTDLYRLALTAIEKTRVEAARKLKSLSVISSPQLPQQSRFPDVPWLLASWLLVCGLLYGTLKLLLSIVDDHRN</sequence>
<keyword evidence="4" id="KW-1185">Reference proteome</keyword>
<dbReference type="PANTHER" id="PTHR32309:SF13">
    <property type="entry name" value="FERRIC ENTEROBACTIN TRANSPORT PROTEIN FEPE"/>
    <property type="match status" value="1"/>
</dbReference>
<evidence type="ECO:0000256" key="1">
    <source>
        <dbReference type="SAM" id="Coils"/>
    </source>
</evidence>
<dbReference type="GO" id="GO:0004713">
    <property type="term" value="F:protein tyrosine kinase activity"/>
    <property type="evidence" value="ECO:0007669"/>
    <property type="project" value="TreeGrafter"/>
</dbReference>
<comment type="caution">
    <text evidence="3">The sequence shown here is derived from an EMBL/GenBank/DDBJ whole genome shotgun (WGS) entry which is preliminary data.</text>
</comment>
<evidence type="ECO:0000313" key="3">
    <source>
        <dbReference type="EMBL" id="KMV35197.1"/>
    </source>
</evidence>
<dbReference type="PATRIC" id="fig|1656095.3.peg.3616"/>
<feature type="transmembrane region" description="Helical" evidence="2">
    <location>
        <begin position="355"/>
        <end position="378"/>
    </location>
</feature>
<accession>A0A0J8VQI7</accession>
<keyword evidence="2" id="KW-0472">Membrane</keyword>
<dbReference type="InterPro" id="IPR050445">
    <property type="entry name" value="Bact_polysacc_biosynth/exp"/>
</dbReference>
<feature type="coiled-coil region" evidence="1">
    <location>
        <begin position="237"/>
        <end position="285"/>
    </location>
</feature>
<keyword evidence="2" id="KW-1133">Transmembrane helix</keyword>
<evidence type="ECO:0000256" key="2">
    <source>
        <dbReference type="SAM" id="Phobius"/>
    </source>
</evidence>
<proteinExistence type="predicted"/>
<reference evidence="3 4" key="1">
    <citation type="submission" date="2015-06" db="EMBL/GenBank/DDBJ databases">
        <title>Genome sequencing of Cronobacter sp. strain DJ34 isolated from petroleum contaminated sludge of Duliajan Oil Fields, Assam, India.</title>
        <authorList>
            <person name="Pal S."/>
            <person name="Banerjee T.D."/>
            <person name="Roy A."/>
            <person name="Sar P."/>
            <person name="Kazy S.K."/>
        </authorList>
    </citation>
    <scope>NUCLEOTIDE SEQUENCE [LARGE SCALE GENOMIC DNA]</scope>
    <source>
        <strain evidence="3 4">DJ34</strain>
    </source>
</reference>
<dbReference type="GO" id="GO:0005886">
    <property type="term" value="C:plasma membrane"/>
    <property type="evidence" value="ECO:0007669"/>
    <property type="project" value="TreeGrafter"/>
</dbReference>
<dbReference type="EMBL" id="LFEJ01000012">
    <property type="protein sequence ID" value="KMV35197.1"/>
    <property type="molecule type" value="Genomic_DNA"/>
</dbReference>
<organism evidence="3 4">
    <name type="scientific">Franconibacter pulveris</name>
    <dbReference type="NCBI Taxonomy" id="435910"/>
    <lineage>
        <taxon>Bacteria</taxon>
        <taxon>Pseudomonadati</taxon>
        <taxon>Pseudomonadota</taxon>
        <taxon>Gammaproteobacteria</taxon>
        <taxon>Enterobacterales</taxon>
        <taxon>Enterobacteriaceae</taxon>
        <taxon>Franconibacter</taxon>
    </lineage>
</organism>
<name>A0A0J8VQI7_9ENTR</name>
<keyword evidence="1" id="KW-0175">Coiled coil</keyword>
<protein>
    <submittedName>
        <fullName evidence="3">Capsule biosynthesis protein</fullName>
    </submittedName>
</protein>
<feature type="transmembrane region" description="Helical" evidence="2">
    <location>
        <begin position="29"/>
        <end position="48"/>
    </location>
</feature>
<dbReference type="Proteomes" id="UP000037315">
    <property type="component" value="Unassembled WGS sequence"/>
</dbReference>
<keyword evidence="2" id="KW-0812">Transmembrane</keyword>
<evidence type="ECO:0000313" key="4">
    <source>
        <dbReference type="Proteomes" id="UP000037315"/>
    </source>
</evidence>